<feature type="domain" description="Aconitase A/isopropylmalate dehydratase small subunit swivel" evidence="10">
    <location>
        <begin position="616"/>
        <end position="664"/>
    </location>
</feature>
<evidence type="ECO:0000259" key="10">
    <source>
        <dbReference type="Pfam" id="PF00694"/>
    </source>
</evidence>
<comment type="caution">
    <text evidence="11">The sequence shown here is derived from an EMBL/GenBank/DDBJ whole genome shotgun (WGS) entry which is preliminary data.</text>
</comment>
<dbReference type="InterPro" id="IPR050926">
    <property type="entry name" value="Aconitase/IPM_isomerase"/>
</dbReference>
<organism evidence="11 12">
    <name type="scientific">Lacticaseibacillus baoqingensis</name>
    <dbReference type="NCBI Taxonomy" id="2486013"/>
    <lineage>
        <taxon>Bacteria</taxon>
        <taxon>Bacillati</taxon>
        <taxon>Bacillota</taxon>
        <taxon>Bacilli</taxon>
        <taxon>Lactobacillales</taxon>
        <taxon>Lactobacillaceae</taxon>
        <taxon>Lacticaseibacillus</taxon>
    </lineage>
</organism>
<protein>
    <recommendedName>
        <fullName evidence="4">aconitate hydratase</fullName>
        <ecNumber evidence="4">4.2.1.3</ecNumber>
    </recommendedName>
</protein>
<name>A0ABW4EAS5_9LACO</name>
<comment type="catalytic activity">
    <reaction evidence="8">
        <text>citrate = D-threo-isocitrate</text>
        <dbReference type="Rhea" id="RHEA:10336"/>
        <dbReference type="ChEBI" id="CHEBI:15562"/>
        <dbReference type="ChEBI" id="CHEBI:16947"/>
        <dbReference type="EC" id="4.2.1.3"/>
    </reaction>
</comment>
<feature type="domain" description="Aconitase/3-isopropylmalate dehydratase large subunit alpha/beta/alpha" evidence="9">
    <location>
        <begin position="37"/>
        <end position="466"/>
    </location>
</feature>
<dbReference type="Pfam" id="PF00694">
    <property type="entry name" value="Aconitase_C"/>
    <property type="match status" value="1"/>
</dbReference>
<accession>A0ABW4EAS5</accession>
<keyword evidence="12" id="KW-1185">Reference proteome</keyword>
<dbReference type="Proteomes" id="UP001597252">
    <property type="component" value="Unassembled WGS sequence"/>
</dbReference>
<comment type="subunit">
    <text evidence="3">Monomer.</text>
</comment>
<evidence type="ECO:0000256" key="1">
    <source>
        <dbReference type="ARBA" id="ARBA00001966"/>
    </source>
</evidence>
<dbReference type="SUPFAM" id="SSF53732">
    <property type="entry name" value="Aconitase iron-sulfur domain"/>
    <property type="match status" value="1"/>
</dbReference>
<dbReference type="Gene3D" id="3.40.1060.10">
    <property type="entry name" value="Aconitase, Domain 2"/>
    <property type="match status" value="1"/>
</dbReference>
<dbReference type="InterPro" id="IPR015931">
    <property type="entry name" value="Acnase/IPM_dHydase_lsu_aba_1/3"/>
</dbReference>
<dbReference type="Pfam" id="PF00330">
    <property type="entry name" value="Aconitase"/>
    <property type="match status" value="1"/>
</dbReference>
<evidence type="ECO:0000256" key="3">
    <source>
        <dbReference type="ARBA" id="ARBA00011245"/>
    </source>
</evidence>
<dbReference type="InterPro" id="IPR015928">
    <property type="entry name" value="Aconitase/3IPM_dehydase_swvl"/>
</dbReference>
<evidence type="ECO:0000256" key="2">
    <source>
        <dbReference type="ARBA" id="ARBA00007185"/>
    </source>
</evidence>
<evidence type="ECO:0000313" key="12">
    <source>
        <dbReference type="Proteomes" id="UP001597252"/>
    </source>
</evidence>
<keyword evidence="6" id="KW-0408">Iron</keyword>
<evidence type="ECO:0000256" key="7">
    <source>
        <dbReference type="ARBA" id="ARBA00023014"/>
    </source>
</evidence>
<evidence type="ECO:0000259" key="9">
    <source>
        <dbReference type="Pfam" id="PF00330"/>
    </source>
</evidence>
<dbReference type="PANTHER" id="PTHR43160">
    <property type="entry name" value="ACONITATE HYDRATASE B"/>
    <property type="match status" value="1"/>
</dbReference>
<dbReference type="EC" id="4.2.1.3" evidence="4"/>
<evidence type="ECO:0000313" key="11">
    <source>
        <dbReference type="EMBL" id="MFD1485520.1"/>
    </source>
</evidence>
<reference evidence="12" key="1">
    <citation type="journal article" date="2019" name="Int. J. Syst. Evol. Microbiol.">
        <title>The Global Catalogue of Microorganisms (GCM) 10K type strain sequencing project: providing services to taxonomists for standard genome sequencing and annotation.</title>
        <authorList>
            <consortium name="The Broad Institute Genomics Platform"/>
            <consortium name="The Broad Institute Genome Sequencing Center for Infectious Disease"/>
            <person name="Wu L."/>
            <person name="Ma J."/>
        </authorList>
    </citation>
    <scope>NUCLEOTIDE SEQUENCE [LARGE SCALE GENOMIC DNA]</scope>
    <source>
        <strain evidence="12">CCM 8903</strain>
    </source>
</reference>
<keyword evidence="7" id="KW-0411">Iron-sulfur</keyword>
<dbReference type="NCBIfam" id="NF008503">
    <property type="entry name" value="PRK11413.1"/>
    <property type="match status" value="1"/>
</dbReference>
<evidence type="ECO:0000256" key="4">
    <source>
        <dbReference type="ARBA" id="ARBA00012926"/>
    </source>
</evidence>
<dbReference type="InterPro" id="IPR001030">
    <property type="entry name" value="Acoase/IPM_deHydtase_lsu_aba"/>
</dbReference>
<dbReference type="InterPro" id="IPR036008">
    <property type="entry name" value="Aconitase_4Fe-4S_dom"/>
</dbReference>
<evidence type="ECO:0000256" key="8">
    <source>
        <dbReference type="ARBA" id="ARBA00023501"/>
    </source>
</evidence>
<dbReference type="PANTHER" id="PTHR43160:SF3">
    <property type="entry name" value="ACONITATE HYDRATASE, MITOCHONDRIAL"/>
    <property type="match status" value="1"/>
</dbReference>
<gene>
    <name evidence="11" type="ORF">ACFQ5J_09800</name>
</gene>
<sequence length="742" mass="79411">MRLSALGGCYQAGQWQFPAAMAPAELAAARQKTIAAKIIAQHNTGTQDQLALHFDALASHDITYVGIVQTAKASGLDHFPIPYILTNCHNSLCAVGGTINADDHRFGLSAAQKYGGIFVPPHLAVIHQYMREMVAGCGKMILGSDSHTRYGALGTLAIGEGGGELVKQLLGQAYELARPEVVAVELSGQPKPGIGPQDVALTLIKAVFAEHFVTNKILEFIGPGIANLPMDFRNGIDVMTTETTCLSSIWQTDDTTRAWLATHGRVQDYHRLAPDPGAYYDRVIQLDLSTVEAMIALPFHPSNAYSIHELNENLDEIIHDVEVAGQSQLSDNLALNLHDHIHNGRLYAQEASIAGCAGGTYGNIHAAASLLAGQDIGPTGCDLSVYPASMPVAAYLMQSGEAKALVDAGAIMKTAFCGPCFGGGETPANGTLAIRHTTRNFVHREGSKPAAGQLASVALMDARSIAASVLNGGAITAGTDVAWQDPHTPPYVFDDRSYHHRVFQGSGQPQVDLPLQLGPNIKPWPELMPLPDQLLLQVASVLTDPVTTTDELIPSGETSSYRSNPELLANFTLSRKDPEYVGRARAVQKGEKLRQAKQQPGLALPITTPMPLGTLIAAQRPGDGSAREQAASCQKVLGGWANVAVGYATKRYRSNLINWGILPLINADFHPAVGDWLQLAALHAFIQGQVPTLNGRLWHAGQWQPVQFTIGPLTAEERAILLAGGLINYNRQERSNAHVANI</sequence>
<dbReference type="RefSeq" id="WP_125754194.1">
    <property type="nucleotide sequence ID" value="NZ_JBHTON010000032.1"/>
</dbReference>
<comment type="cofactor">
    <cofactor evidence="1">
        <name>[4Fe-4S] cluster</name>
        <dbReference type="ChEBI" id="CHEBI:49883"/>
    </cofactor>
</comment>
<proteinExistence type="inferred from homology"/>
<evidence type="ECO:0000256" key="6">
    <source>
        <dbReference type="ARBA" id="ARBA00023004"/>
    </source>
</evidence>
<dbReference type="SUPFAM" id="SSF52016">
    <property type="entry name" value="LeuD/IlvD-like"/>
    <property type="match status" value="1"/>
</dbReference>
<evidence type="ECO:0000256" key="5">
    <source>
        <dbReference type="ARBA" id="ARBA00022723"/>
    </source>
</evidence>
<dbReference type="EMBL" id="JBHTON010000032">
    <property type="protein sequence ID" value="MFD1485520.1"/>
    <property type="molecule type" value="Genomic_DNA"/>
</dbReference>
<keyword evidence="5" id="KW-0479">Metal-binding</keyword>
<comment type="similarity">
    <text evidence="2">Belongs to the aconitase/IPM isomerase family.</text>
</comment>
<dbReference type="InterPro" id="IPR015932">
    <property type="entry name" value="Aconitase_dom2"/>
</dbReference>
<dbReference type="Gene3D" id="3.20.19.10">
    <property type="entry name" value="Aconitase, domain 4"/>
    <property type="match status" value="1"/>
</dbReference>
<dbReference type="Gene3D" id="3.30.499.10">
    <property type="entry name" value="Aconitase, domain 3"/>
    <property type="match status" value="2"/>
</dbReference>
<dbReference type="InterPro" id="IPR000573">
    <property type="entry name" value="AconitaseA/IPMdHydase_ssu_swvl"/>
</dbReference>